<dbReference type="PANTHER" id="PTHR43016">
    <property type="entry name" value="PRESEQUENCE PROTEASE"/>
    <property type="match status" value="1"/>
</dbReference>
<feature type="domain" description="Peptidase M16C associated" evidence="1">
    <location>
        <begin position="481"/>
        <end position="726"/>
    </location>
</feature>
<evidence type="ECO:0000313" key="2">
    <source>
        <dbReference type="EMBL" id="HJC05299.1"/>
    </source>
</evidence>
<dbReference type="PANTHER" id="PTHR43016:SF13">
    <property type="entry name" value="PRESEQUENCE PROTEASE, MITOCHONDRIAL"/>
    <property type="match status" value="1"/>
</dbReference>
<proteinExistence type="predicted"/>
<protein>
    <submittedName>
        <fullName evidence="2">Insulinase family protein</fullName>
    </submittedName>
</protein>
<dbReference type="Proteomes" id="UP000823910">
    <property type="component" value="Unassembled WGS sequence"/>
</dbReference>
<accession>A0A9D2MZE1</accession>
<evidence type="ECO:0000259" key="1">
    <source>
        <dbReference type="SMART" id="SM01264"/>
    </source>
</evidence>
<name>A0A9D2MZE1_9FIRM</name>
<dbReference type="InterPro" id="IPR007863">
    <property type="entry name" value="Peptidase_M16_C"/>
</dbReference>
<dbReference type="Gene3D" id="3.30.830.10">
    <property type="entry name" value="Metalloenzyme, LuxS/M16 peptidase-like"/>
    <property type="match status" value="4"/>
</dbReference>
<reference evidence="2" key="2">
    <citation type="submission" date="2021-04" db="EMBL/GenBank/DDBJ databases">
        <authorList>
            <person name="Gilroy R."/>
        </authorList>
    </citation>
    <scope>NUCLEOTIDE SEQUENCE</scope>
    <source>
        <strain evidence="2">CHK180-15479</strain>
    </source>
</reference>
<gene>
    <name evidence="2" type="ORF">H9704_03975</name>
</gene>
<dbReference type="GO" id="GO:0006508">
    <property type="term" value="P:proteolysis"/>
    <property type="evidence" value="ECO:0007669"/>
    <property type="project" value="InterPro"/>
</dbReference>
<comment type="caution">
    <text evidence="2">The sequence shown here is derived from an EMBL/GenBank/DDBJ whole genome shotgun (WGS) entry which is preliminary data.</text>
</comment>
<dbReference type="EMBL" id="DWWT01000016">
    <property type="protein sequence ID" value="HJC05299.1"/>
    <property type="molecule type" value="Genomic_DNA"/>
</dbReference>
<organism evidence="2 3">
    <name type="scientific">Candidatus Enterocloster excrementipullorum</name>
    <dbReference type="NCBI Taxonomy" id="2838559"/>
    <lineage>
        <taxon>Bacteria</taxon>
        <taxon>Bacillati</taxon>
        <taxon>Bacillota</taxon>
        <taxon>Clostridia</taxon>
        <taxon>Lachnospirales</taxon>
        <taxon>Lachnospiraceae</taxon>
        <taxon>Enterocloster</taxon>
    </lineage>
</organism>
<sequence length="990" mass="110700">MNAFPNPGESLHGFTLMQTGTIGMLGARTAEFIHTASGAQLLYIQNDDHELGFNIIFRTPQLDDADSCHILEHLILCSCKKYPSRDIFFDMDSSSFASFMNGITDNTYTCYPLCTRSQEQLIRLADVFLCCMEAPEGLENENFFLREGIRYELEGEKGPLTLQGTVFSEDWGHLTDILENADSNTARALYPGHTASHLLGRAHFHYKEVSFEQVKKVFSQFYSYSNCLVVLYGAMDYEKILDFLHREHFSKYPAGSDMAAGNGSEPRLSPVQAAAHRALALFGQPPAPGFREIYAQSPAYKDSPKDHASILDYAIDLSDVSQEDLLYWDLLADMLDSDISPLQQCAREEGLNNALEVYADLGARPSLRFRLHNGDSVQKDSFLRCIRNSLRIVSEEGLSEKLVCASLKEKRLSDCLTRESSHLGFHISEEIGHFWSVTGRTDYFPLYEKALAAFSEDRFQAIPRRLAARALSPRASAFCLTAPAPGMAEAMEKEKEWYLKEKLEAMPPGERADLAEQTRRFRVWSQEEKSCRDFLISPSELPEPEKEPAFTITQKNGITLYAAPAPAAGLGCYQLFFDLSGLAPEDWKYLSLYQLLLTELDTGHYSVEDQKALEQEYLHGCAFDELYPGKEAGGGSRPMMSVVWYGFSEDFDSSLGLLLDIMTGAHYEDSETIIRVLEKYLPDYDLARPESTSSLAYALAESWLRHSSLFRFHLNSPDIYYFLRDILDRLQKDPHWISVLAEKLREVAAAAVCRRNLIFLSAAEEDALPSIQEQALAHLSLLPEGREKAMAALPRISRRIGAVTDSPSLEIRLLGDFRSDADFKGRYLPFLLAAGDKYIKPGVRYQGEAYDSGVDIYLSGGYFTLWSTADSRADSTIPLLLSSGKSLETLDISPEDLAGYILSAYSQVLPPSGVLGRPMAAMRRHLAGIRPEDLQAIAADIPLADLSCQKEAGQAISRLIRQGALAAAGNEGCLLRAKNLFDEIWFIRRT</sequence>
<dbReference type="Pfam" id="PF08367">
    <property type="entry name" value="M16C_assoc"/>
    <property type="match status" value="1"/>
</dbReference>
<dbReference type="SMART" id="SM01264">
    <property type="entry name" value="M16C_associated"/>
    <property type="match status" value="1"/>
</dbReference>
<dbReference type="GO" id="GO:0046872">
    <property type="term" value="F:metal ion binding"/>
    <property type="evidence" value="ECO:0007669"/>
    <property type="project" value="InterPro"/>
</dbReference>
<evidence type="ECO:0000313" key="3">
    <source>
        <dbReference type="Proteomes" id="UP000823910"/>
    </source>
</evidence>
<dbReference type="SUPFAM" id="SSF63411">
    <property type="entry name" value="LuxS/MPP-like metallohydrolase"/>
    <property type="match status" value="4"/>
</dbReference>
<dbReference type="AlphaFoldDB" id="A0A9D2MZE1"/>
<dbReference type="InterPro" id="IPR011249">
    <property type="entry name" value="Metalloenz_LuxS/M16"/>
</dbReference>
<dbReference type="InterPro" id="IPR013578">
    <property type="entry name" value="Peptidase_M16C_assoc"/>
</dbReference>
<reference evidence="2" key="1">
    <citation type="journal article" date="2021" name="PeerJ">
        <title>Extensive microbial diversity within the chicken gut microbiome revealed by metagenomics and culture.</title>
        <authorList>
            <person name="Gilroy R."/>
            <person name="Ravi A."/>
            <person name="Getino M."/>
            <person name="Pursley I."/>
            <person name="Horton D.L."/>
            <person name="Alikhan N.F."/>
            <person name="Baker D."/>
            <person name="Gharbi K."/>
            <person name="Hall N."/>
            <person name="Watson M."/>
            <person name="Adriaenssens E.M."/>
            <person name="Foster-Nyarko E."/>
            <person name="Jarju S."/>
            <person name="Secka A."/>
            <person name="Antonio M."/>
            <person name="Oren A."/>
            <person name="Chaudhuri R.R."/>
            <person name="La Ragione R."/>
            <person name="Hildebrand F."/>
            <person name="Pallen M.J."/>
        </authorList>
    </citation>
    <scope>NUCLEOTIDE SEQUENCE</scope>
    <source>
        <strain evidence="2">CHK180-15479</strain>
    </source>
</reference>
<dbReference type="Pfam" id="PF05193">
    <property type="entry name" value="Peptidase_M16_C"/>
    <property type="match status" value="1"/>
</dbReference>